<evidence type="ECO:0000313" key="3">
    <source>
        <dbReference type="Proteomes" id="UP000195160"/>
    </source>
</evidence>
<proteinExistence type="predicted"/>
<sequence>MRFGDDNEELDAFKQCIFIGRKRAAKKNDTYFNDTLPYIDQAKINGNFVFFIVSGSFLLFWGHFKMLALWAWGCNQNTRLVRWLFI</sequence>
<evidence type="ECO:0000313" key="2">
    <source>
        <dbReference type="EMBL" id="OUC03317.1"/>
    </source>
</evidence>
<reference evidence="2 3" key="1">
    <citation type="submission" date="2016-10" db="EMBL/GenBank/DDBJ databases">
        <title>Comparative genomics of Bacillus thuringiensis reveals a path to pathogens against multiple invertebrate hosts.</title>
        <authorList>
            <person name="Zheng J."/>
            <person name="Gao Q."/>
            <person name="Liu H."/>
            <person name="Peng D."/>
            <person name="Ruan L."/>
            <person name="Sun M."/>
        </authorList>
    </citation>
    <scope>NUCLEOTIDE SEQUENCE [LARGE SCALE GENOMIC DNA]</scope>
    <source>
        <strain evidence="2">T30001</strain>
    </source>
</reference>
<protein>
    <submittedName>
        <fullName evidence="2">Uncharacterized protein</fullName>
    </submittedName>
</protein>
<keyword evidence="1" id="KW-1133">Transmembrane helix</keyword>
<accession>A0A9X6NAL0</accession>
<name>A0A9X6NAL0_BACTV</name>
<feature type="transmembrane region" description="Helical" evidence="1">
    <location>
        <begin position="48"/>
        <end position="72"/>
    </location>
</feature>
<comment type="caution">
    <text evidence="2">The sequence shown here is derived from an EMBL/GenBank/DDBJ whole genome shotgun (WGS) entry which is preliminary data.</text>
</comment>
<dbReference type="Proteomes" id="UP000195160">
    <property type="component" value="Unassembled WGS sequence"/>
</dbReference>
<keyword evidence="1" id="KW-0472">Membrane</keyword>
<evidence type="ECO:0000256" key="1">
    <source>
        <dbReference type="SAM" id="Phobius"/>
    </source>
</evidence>
<organism evidence="2 3">
    <name type="scientific">Bacillus thuringiensis subsp. medellin</name>
    <dbReference type="NCBI Taxonomy" id="79672"/>
    <lineage>
        <taxon>Bacteria</taxon>
        <taxon>Bacillati</taxon>
        <taxon>Bacillota</taxon>
        <taxon>Bacilli</taxon>
        <taxon>Bacillales</taxon>
        <taxon>Bacillaceae</taxon>
        <taxon>Bacillus</taxon>
        <taxon>Bacillus cereus group</taxon>
    </lineage>
</organism>
<keyword evidence="1" id="KW-0812">Transmembrane</keyword>
<dbReference type="EMBL" id="MOOV01000050">
    <property type="protein sequence ID" value="OUC03317.1"/>
    <property type="molecule type" value="Genomic_DNA"/>
</dbReference>
<gene>
    <name evidence="2" type="ORF">BK784_04160</name>
</gene>
<dbReference type="AlphaFoldDB" id="A0A9X6NAL0"/>